<evidence type="ECO:0000313" key="3">
    <source>
        <dbReference type="Proteomes" id="UP000197058"/>
    </source>
</evidence>
<geneLocation type="plasmid" evidence="2 3">
    <name>unnamed1</name>
</geneLocation>
<reference evidence="3" key="1">
    <citation type="submission" date="2017-06" db="EMBL/GenBank/DDBJ databases">
        <title>FDA dAtabase for Regulatory Grade micrObial Sequences (FDA-ARGOS): Supporting development and validation of Infectious Disease Dx tests.</title>
        <authorList>
            <person name="Goldberg B."/>
            <person name="Campos J."/>
            <person name="Tallon L."/>
            <person name="Sadzewicz L."/>
            <person name="Sengamalay N."/>
            <person name="Ott S."/>
            <person name="Godinez A."/>
            <person name="Nagaraj S."/>
            <person name="Vavikolanu K."/>
            <person name="Nadendla S."/>
            <person name="George J."/>
            <person name="Geyer C."/>
            <person name="Sichtig H."/>
        </authorList>
    </citation>
    <scope>NUCLEOTIDE SEQUENCE [LARGE SCALE GENOMIC DNA]</scope>
    <source>
        <strain evidence="3">FDAARGOS_285</strain>
        <plasmid evidence="3">unnamed1</plasmid>
    </source>
</reference>
<proteinExistence type="predicted"/>
<feature type="transmembrane region" description="Helical" evidence="1">
    <location>
        <begin position="6"/>
        <end position="26"/>
    </location>
</feature>
<dbReference type="AlphaFoldDB" id="A0AAI8DJL3"/>
<keyword evidence="1" id="KW-1133">Transmembrane helix</keyword>
<dbReference type="EMBL" id="CP022047">
    <property type="protein sequence ID" value="ASE35672.1"/>
    <property type="molecule type" value="Genomic_DNA"/>
</dbReference>
<keyword evidence="1" id="KW-0472">Membrane</keyword>
<dbReference type="Proteomes" id="UP000197058">
    <property type="component" value="Plasmid unnamed1"/>
</dbReference>
<feature type="transmembrane region" description="Helical" evidence="1">
    <location>
        <begin position="47"/>
        <end position="67"/>
    </location>
</feature>
<evidence type="ECO:0000313" key="2">
    <source>
        <dbReference type="EMBL" id="ASE35672.1"/>
    </source>
</evidence>
<dbReference type="RefSeq" id="WP_088592764.1">
    <property type="nucleotide sequence ID" value="NZ_CP022047.2"/>
</dbReference>
<organism evidence="2 3">
    <name type="scientific">Mammaliicoccus sciuri</name>
    <name type="common">Staphylococcus sciuri</name>
    <dbReference type="NCBI Taxonomy" id="1296"/>
    <lineage>
        <taxon>Bacteria</taxon>
        <taxon>Bacillati</taxon>
        <taxon>Bacillota</taxon>
        <taxon>Bacilli</taxon>
        <taxon>Bacillales</taxon>
        <taxon>Staphylococcaceae</taxon>
        <taxon>Mammaliicoccus</taxon>
    </lineage>
</organism>
<evidence type="ECO:0000256" key="1">
    <source>
        <dbReference type="SAM" id="Phobius"/>
    </source>
</evidence>
<sequence length="204" mass="24086">MIDDVMYTMLIIVAFIINLNLIYHFVRTVISKHERGWVSHFKMGLETIIWLVFIILSIGVLDIYHEWLVGEKMMGQFDSMSILFIMFIQVPLIVMNLKLSVRWTRILIFYMAQKKDTPYNRLLKSQRHIDSINDGEDFIKTLNEMRISDVEHLQNLDCITETNIMKAILHDDIKNEAVKKALKLKIMKNDQSVKESEKNESKKH</sequence>
<accession>A0AAI8DJL3</accession>
<gene>
    <name evidence="2" type="ORF">CEP64_13705</name>
</gene>
<dbReference type="KEGG" id="sscu:CEP64_13705"/>
<feature type="transmembrane region" description="Helical" evidence="1">
    <location>
        <begin position="79"/>
        <end position="97"/>
    </location>
</feature>
<name>A0AAI8DJL3_MAMSC</name>
<protein>
    <submittedName>
        <fullName evidence="2">Uncharacterized protein</fullName>
    </submittedName>
</protein>
<keyword evidence="1" id="KW-0812">Transmembrane</keyword>
<keyword evidence="2" id="KW-0614">Plasmid</keyword>